<evidence type="ECO:0000256" key="9">
    <source>
        <dbReference type="ARBA" id="ARBA00023180"/>
    </source>
</evidence>
<keyword evidence="4" id="KW-0732">Signal</keyword>
<comment type="subcellular location">
    <subcellularLocation>
        <location evidence="1">Cell membrane</location>
        <topology evidence="1">Single-pass type I membrane protein</topology>
    </subcellularLocation>
</comment>
<keyword evidence="6 11" id="KW-0472">Membrane</keyword>
<dbReference type="InterPro" id="IPR013106">
    <property type="entry name" value="Ig_V-set"/>
</dbReference>
<evidence type="ECO:0000259" key="12">
    <source>
        <dbReference type="PROSITE" id="PS50835"/>
    </source>
</evidence>
<dbReference type="InterPro" id="IPR013783">
    <property type="entry name" value="Ig-like_fold"/>
</dbReference>
<sequence length="390" mass="43750">MKHYTKHYFAVAIGLSETQINSTVGETVYLPCMNIQGNIIIQWLRLNENTETVDSTYTTTYTDGWTVNTNLPHHERLGIVGLTGGEKYDLEISNLTKEDSGRYSCAVDNPNGTRYSYVTLKVEDLQMTISYLQNDTYFKTVAYKDTSQDLTFSSLTNKATVKTTASSSTNTATVTTTANTSVNHGPSYLQTYLIITSAGIVIVFIGVASFVLYQNQRRYIAAIQNHQHHRENDRRPTANSSLVGGLEQNESNHETIPKAQYADKLEHSDVLRRSQIDINSSIIVNTEVKSIKSSYQPEHVQNAGDLPLLDNQSSSMNTGIRNQYEQLTDNWSNCSPVYQQRVESSDQIELQNKKVDTTPHIYDECDTSVPNSGVYQPLVKGCTDFIQSYL</sequence>
<dbReference type="EMBL" id="CACVKT020001050">
    <property type="protein sequence ID" value="CAC5364710.1"/>
    <property type="molecule type" value="Genomic_DNA"/>
</dbReference>
<dbReference type="PANTHER" id="PTHR25466">
    <property type="entry name" value="T-LYMPHOCYTE ACTIVATION ANTIGEN"/>
    <property type="match status" value="1"/>
</dbReference>
<gene>
    <name evidence="13" type="ORF">MCOR_5665</name>
</gene>
<dbReference type="OrthoDB" id="6120509at2759"/>
<evidence type="ECO:0000313" key="14">
    <source>
        <dbReference type="Proteomes" id="UP000507470"/>
    </source>
</evidence>
<proteinExistence type="predicted"/>
<dbReference type="GO" id="GO:0006955">
    <property type="term" value="P:immune response"/>
    <property type="evidence" value="ECO:0007669"/>
    <property type="project" value="TreeGrafter"/>
</dbReference>
<dbReference type="SUPFAM" id="SSF48726">
    <property type="entry name" value="Immunoglobulin"/>
    <property type="match status" value="1"/>
</dbReference>
<protein>
    <submittedName>
        <fullName evidence="13">LRRC4C</fullName>
    </submittedName>
</protein>
<keyword evidence="5 11" id="KW-1133">Transmembrane helix</keyword>
<evidence type="ECO:0000256" key="1">
    <source>
        <dbReference type="ARBA" id="ARBA00004251"/>
    </source>
</evidence>
<dbReference type="Proteomes" id="UP000507470">
    <property type="component" value="Unassembled WGS sequence"/>
</dbReference>
<evidence type="ECO:0000256" key="10">
    <source>
        <dbReference type="ARBA" id="ARBA00023319"/>
    </source>
</evidence>
<keyword evidence="2" id="KW-1003">Cell membrane</keyword>
<keyword evidence="7" id="KW-1015">Disulfide bond</keyword>
<dbReference type="Pfam" id="PF07686">
    <property type="entry name" value="V-set"/>
    <property type="match status" value="1"/>
</dbReference>
<feature type="transmembrane region" description="Helical" evidence="11">
    <location>
        <begin position="192"/>
        <end position="213"/>
    </location>
</feature>
<reference evidence="13 14" key="1">
    <citation type="submission" date="2020-06" db="EMBL/GenBank/DDBJ databases">
        <authorList>
            <person name="Li R."/>
            <person name="Bekaert M."/>
        </authorList>
    </citation>
    <scope>NUCLEOTIDE SEQUENCE [LARGE SCALE GENOMIC DNA]</scope>
    <source>
        <strain evidence="14">wild</strain>
    </source>
</reference>
<evidence type="ECO:0000256" key="5">
    <source>
        <dbReference type="ARBA" id="ARBA00022989"/>
    </source>
</evidence>
<keyword evidence="8" id="KW-0675">Receptor</keyword>
<feature type="domain" description="Ig-like" evidence="12">
    <location>
        <begin position="25"/>
        <end position="121"/>
    </location>
</feature>
<organism evidence="13 14">
    <name type="scientific">Mytilus coruscus</name>
    <name type="common">Sea mussel</name>
    <dbReference type="NCBI Taxonomy" id="42192"/>
    <lineage>
        <taxon>Eukaryota</taxon>
        <taxon>Metazoa</taxon>
        <taxon>Spiralia</taxon>
        <taxon>Lophotrochozoa</taxon>
        <taxon>Mollusca</taxon>
        <taxon>Bivalvia</taxon>
        <taxon>Autobranchia</taxon>
        <taxon>Pteriomorphia</taxon>
        <taxon>Mytilida</taxon>
        <taxon>Mytiloidea</taxon>
        <taxon>Mytilidae</taxon>
        <taxon>Mytilinae</taxon>
        <taxon>Mytilus</taxon>
    </lineage>
</organism>
<evidence type="ECO:0000313" key="13">
    <source>
        <dbReference type="EMBL" id="CAC5364710.1"/>
    </source>
</evidence>
<dbReference type="InterPro" id="IPR036179">
    <property type="entry name" value="Ig-like_dom_sf"/>
</dbReference>
<dbReference type="GO" id="GO:0007166">
    <property type="term" value="P:cell surface receptor signaling pathway"/>
    <property type="evidence" value="ECO:0007669"/>
    <property type="project" value="TreeGrafter"/>
</dbReference>
<dbReference type="SMART" id="SM00409">
    <property type="entry name" value="IG"/>
    <property type="match status" value="1"/>
</dbReference>
<dbReference type="PROSITE" id="PS50835">
    <property type="entry name" value="IG_LIKE"/>
    <property type="match status" value="1"/>
</dbReference>
<dbReference type="SMART" id="SM00408">
    <property type="entry name" value="IGc2"/>
    <property type="match status" value="1"/>
</dbReference>
<evidence type="ECO:0000256" key="11">
    <source>
        <dbReference type="SAM" id="Phobius"/>
    </source>
</evidence>
<evidence type="ECO:0000256" key="2">
    <source>
        <dbReference type="ARBA" id="ARBA00022475"/>
    </source>
</evidence>
<dbReference type="PANTHER" id="PTHR25466:SF9">
    <property type="entry name" value="FIBRONECTIN TYPE-III DOMAIN-CONTAINING PROTEIN"/>
    <property type="match status" value="1"/>
</dbReference>
<dbReference type="InterPro" id="IPR007110">
    <property type="entry name" value="Ig-like_dom"/>
</dbReference>
<keyword evidence="10" id="KW-0393">Immunoglobulin domain</keyword>
<keyword evidence="3 11" id="KW-0812">Transmembrane</keyword>
<dbReference type="GO" id="GO:0009897">
    <property type="term" value="C:external side of plasma membrane"/>
    <property type="evidence" value="ECO:0007669"/>
    <property type="project" value="TreeGrafter"/>
</dbReference>
<evidence type="ECO:0000256" key="6">
    <source>
        <dbReference type="ARBA" id="ARBA00023136"/>
    </source>
</evidence>
<dbReference type="InterPro" id="IPR003599">
    <property type="entry name" value="Ig_sub"/>
</dbReference>
<dbReference type="InterPro" id="IPR003598">
    <property type="entry name" value="Ig_sub2"/>
</dbReference>
<name>A0A6J8A9S5_MYTCO</name>
<evidence type="ECO:0000256" key="4">
    <source>
        <dbReference type="ARBA" id="ARBA00022729"/>
    </source>
</evidence>
<evidence type="ECO:0000256" key="3">
    <source>
        <dbReference type="ARBA" id="ARBA00022692"/>
    </source>
</evidence>
<evidence type="ECO:0000256" key="7">
    <source>
        <dbReference type="ARBA" id="ARBA00023157"/>
    </source>
</evidence>
<evidence type="ECO:0000256" key="8">
    <source>
        <dbReference type="ARBA" id="ARBA00023170"/>
    </source>
</evidence>
<keyword evidence="9" id="KW-0325">Glycoprotein</keyword>
<dbReference type="GO" id="GO:0071222">
    <property type="term" value="P:cellular response to lipopolysaccharide"/>
    <property type="evidence" value="ECO:0007669"/>
    <property type="project" value="TreeGrafter"/>
</dbReference>
<dbReference type="Gene3D" id="2.60.40.10">
    <property type="entry name" value="Immunoglobulins"/>
    <property type="match status" value="1"/>
</dbReference>
<accession>A0A6J8A9S5</accession>
<keyword evidence="14" id="KW-1185">Reference proteome</keyword>
<dbReference type="AlphaFoldDB" id="A0A6J8A9S5"/>
<dbReference type="InterPro" id="IPR051713">
    <property type="entry name" value="T-cell_Activation_Regulation"/>
</dbReference>